<organism evidence="2 3">
    <name type="scientific">Dokdonia sinensis</name>
    <dbReference type="NCBI Taxonomy" id="2479847"/>
    <lineage>
        <taxon>Bacteria</taxon>
        <taxon>Pseudomonadati</taxon>
        <taxon>Bacteroidota</taxon>
        <taxon>Flavobacteriia</taxon>
        <taxon>Flavobacteriales</taxon>
        <taxon>Flavobacteriaceae</taxon>
        <taxon>Dokdonia</taxon>
    </lineage>
</organism>
<feature type="chain" id="PRO_5018192535" evidence="1">
    <location>
        <begin position="19"/>
        <end position="136"/>
    </location>
</feature>
<dbReference type="RefSeq" id="WP_121917849.1">
    <property type="nucleotide sequence ID" value="NZ_REFV01000011.1"/>
</dbReference>
<evidence type="ECO:0000313" key="3">
    <source>
        <dbReference type="Proteomes" id="UP000281985"/>
    </source>
</evidence>
<keyword evidence="3" id="KW-1185">Reference proteome</keyword>
<protein>
    <submittedName>
        <fullName evidence="2">DUF2141 domain-containing protein</fullName>
    </submittedName>
</protein>
<comment type="caution">
    <text evidence="2">The sequence shown here is derived from an EMBL/GenBank/DDBJ whole genome shotgun (WGS) entry which is preliminary data.</text>
</comment>
<dbReference type="Pfam" id="PF09912">
    <property type="entry name" value="DUF2141"/>
    <property type="match status" value="1"/>
</dbReference>
<sequence length="136" mass="14752">MKTIITFIVLAVSSIMYAQDGVTITVVFENLKSDEGKVSAALYDQATFMVAAPLKAAEGTIKEKKASLTLENVQPGEYGIITLHDKNENGRMDFEANGMPKEAYGTSNNVMSMGPPNFTDAKFTVGSEDMTVTIRM</sequence>
<dbReference type="AlphaFoldDB" id="A0A3M0FXE1"/>
<accession>A0A3M0FXE1</accession>
<reference evidence="2 3" key="1">
    <citation type="submission" date="2018-10" db="EMBL/GenBank/DDBJ databases">
        <title>Dokdonia luteus sp. nov., isolated from sea water.</title>
        <authorList>
            <person name="Zhou L.Y."/>
            <person name="Du Z.J."/>
        </authorList>
    </citation>
    <scope>NUCLEOTIDE SEQUENCE [LARGE SCALE GENOMIC DNA]</scope>
    <source>
        <strain evidence="2 3">SH27</strain>
    </source>
</reference>
<evidence type="ECO:0000313" key="2">
    <source>
        <dbReference type="EMBL" id="RMB57371.1"/>
    </source>
</evidence>
<keyword evidence="1" id="KW-0732">Signal</keyword>
<gene>
    <name evidence="2" type="ORF">EAX61_11530</name>
</gene>
<name>A0A3M0FXE1_9FLAO</name>
<dbReference type="Proteomes" id="UP000281985">
    <property type="component" value="Unassembled WGS sequence"/>
</dbReference>
<dbReference type="EMBL" id="REFV01000011">
    <property type="protein sequence ID" value="RMB57371.1"/>
    <property type="molecule type" value="Genomic_DNA"/>
</dbReference>
<dbReference type="InterPro" id="IPR018673">
    <property type="entry name" value="DUF2141"/>
</dbReference>
<feature type="signal peptide" evidence="1">
    <location>
        <begin position="1"/>
        <end position="18"/>
    </location>
</feature>
<evidence type="ECO:0000256" key="1">
    <source>
        <dbReference type="SAM" id="SignalP"/>
    </source>
</evidence>
<dbReference type="OrthoDB" id="9788332at2"/>
<proteinExistence type="predicted"/>